<gene>
    <name evidence="2" type="ORF">AAP_00387</name>
</gene>
<dbReference type="EMBL" id="AZGZ01000001">
    <property type="protein sequence ID" value="KZZ98126.1"/>
    <property type="molecule type" value="Genomic_DNA"/>
</dbReference>
<dbReference type="AlphaFoldDB" id="A0A168DUH4"/>
<dbReference type="OrthoDB" id="10496099at2759"/>
<feature type="region of interest" description="Disordered" evidence="1">
    <location>
        <begin position="1"/>
        <end position="43"/>
    </location>
</feature>
<organism evidence="2 3">
    <name type="scientific">Ascosphaera apis ARSEF 7405</name>
    <dbReference type="NCBI Taxonomy" id="392613"/>
    <lineage>
        <taxon>Eukaryota</taxon>
        <taxon>Fungi</taxon>
        <taxon>Dikarya</taxon>
        <taxon>Ascomycota</taxon>
        <taxon>Pezizomycotina</taxon>
        <taxon>Eurotiomycetes</taxon>
        <taxon>Eurotiomycetidae</taxon>
        <taxon>Onygenales</taxon>
        <taxon>Ascosphaeraceae</taxon>
        <taxon>Ascosphaera</taxon>
    </lineage>
</organism>
<sequence length="237" mass="27008">MDIDTEGEQEREDKQTTPSKASEPLNYQDVDQESRKPSTSESYQVPISTFNFEVPVPKKTDNKSITVTTIAPLRSRPPKMSESNPSMATQMRLQQVRWQMQNAQDMAFLNLVNQYQLILRDCLTSTYRLEQLCRLLSQPTPIYRFYRANGSDNQLLLAYQYHLFRSGEMTMPIRAGIFFMGDTPLKAGNPWGLDRSGTSTSFEEAKEMCAAAVVWELMSLLQSGVMFDAGLDAFWAQ</sequence>
<accession>A0A168DUH4</accession>
<reference evidence="2 3" key="1">
    <citation type="journal article" date="2016" name="Genome Biol. Evol.">
        <title>Divergent and convergent evolution of fungal pathogenicity.</title>
        <authorList>
            <person name="Shang Y."/>
            <person name="Xiao G."/>
            <person name="Zheng P."/>
            <person name="Cen K."/>
            <person name="Zhan S."/>
            <person name="Wang C."/>
        </authorList>
    </citation>
    <scope>NUCLEOTIDE SEQUENCE [LARGE SCALE GENOMIC DNA]</scope>
    <source>
        <strain evidence="2 3">ARSEF 7405</strain>
    </source>
</reference>
<proteinExistence type="predicted"/>
<keyword evidence="3" id="KW-1185">Reference proteome</keyword>
<comment type="caution">
    <text evidence="2">The sequence shown here is derived from an EMBL/GenBank/DDBJ whole genome shotgun (WGS) entry which is preliminary data.</text>
</comment>
<dbReference type="VEuPathDB" id="FungiDB:AAP_00387"/>
<evidence type="ECO:0000256" key="1">
    <source>
        <dbReference type="SAM" id="MobiDB-lite"/>
    </source>
</evidence>
<name>A0A168DUH4_9EURO</name>
<feature type="compositionally biased region" description="Acidic residues" evidence="1">
    <location>
        <begin position="1"/>
        <end position="10"/>
    </location>
</feature>
<protein>
    <submittedName>
        <fullName evidence="2">Uncharacterized protein</fullName>
    </submittedName>
</protein>
<evidence type="ECO:0000313" key="2">
    <source>
        <dbReference type="EMBL" id="KZZ98126.1"/>
    </source>
</evidence>
<evidence type="ECO:0000313" key="3">
    <source>
        <dbReference type="Proteomes" id="UP000242877"/>
    </source>
</evidence>
<dbReference type="Proteomes" id="UP000242877">
    <property type="component" value="Unassembled WGS sequence"/>
</dbReference>